<dbReference type="EMBL" id="JACRTC010000008">
    <property type="protein sequence ID" value="MBC8571241.1"/>
    <property type="molecule type" value="Genomic_DNA"/>
</dbReference>
<keyword evidence="3" id="KW-1185">Reference proteome</keyword>
<dbReference type="PANTHER" id="PTHR34989:SF1">
    <property type="entry name" value="PROTEIN HDED"/>
    <property type="match status" value="1"/>
</dbReference>
<accession>A0A926EG69</accession>
<proteinExistence type="predicted"/>
<feature type="transmembrane region" description="Helical" evidence="1">
    <location>
        <begin position="21"/>
        <end position="43"/>
    </location>
</feature>
<keyword evidence="1" id="KW-1133">Transmembrane helix</keyword>
<evidence type="ECO:0000313" key="2">
    <source>
        <dbReference type="EMBL" id="MBC8571241.1"/>
    </source>
</evidence>
<dbReference type="InterPro" id="IPR005325">
    <property type="entry name" value="DUF308_memb"/>
</dbReference>
<protein>
    <submittedName>
        <fullName evidence="2">DUF308 domain-containing protein</fullName>
    </submittedName>
</protein>
<keyword evidence="1" id="KW-0812">Transmembrane</keyword>
<feature type="transmembrane region" description="Helical" evidence="1">
    <location>
        <begin position="102"/>
        <end position="123"/>
    </location>
</feature>
<dbReference type="InterPro" id="IPR052712">
    <property type="entry name" value="Acid_resist_chaperone_HdeD"/>
</dbReference>
<name>A0A926EG69_9FIRM</name>
<comment type="caution">
    <text evidence="2">The sequence shown here is derived from an EMBL/GenBank/DDBJ whole genome shotgun (WGS) entry which is preliminary data.</text>
</comment>
<dbReference type="RefSeq" id="WP_262398323.1">
    <property type="nucleotide sequence ID" value="NZ_JACRTC010000008.1"/>
</dbReference>
<dbReference type="AlphaFoldDB" id="A0A926EG69"/>
<sequence>MYDKDENSERMSVMQTKKIKGTFLLIAILNIVLGLCLIIWPQISAVTLCYLFGALTAAAGLFQVICYFSRDSYGIPLASDLALGLMSLIVGAILILHPGDVITLLPIVIGILVVLNSVFLLEAAIDVKRAGIESWWAILLMAVIGAVLGVLLLFHPFAGASALMILIGAALVVSGVENICAVIYLKRYVKENYDVETIYIRK</sequence>
<feature type="transmembrane region" description="Helical" evidence="1">
    <location>
        <begin position="49"/>
        <end position="68"/>
    </location>
</feature>
<dbReference type="Proteomes" id="UP000660861">
    <property type="component" value="Unassembled WGS sequence"/>
</dbReference>
<feature type="transmembrane region" description="Helical" evidence="1">
    <location>
        <begin position="135"/>
        <end position="154"/>
    </location>
</feature>
<evidence type="ECO:0000313" key="3">
    <source>
        <dbReference type="Proteomes" id="UP000660861"/>
    </source>
</evidence>
<feature type="transmembrane region" description="Helical" evidence="1">
    <location>
        <begin position="75"/>
        <end position="96"/>
    </location>
</feature>
<keyword evidence="1" id="KW-0472">Membrane</keyword>
<dbReference type="GO" id="GO:0005886">
    <property type="term" value="C:plasma membrane"/>
    <property type="evidence" value="ECO:0007669"/>
    <property type="project" value="TreeGrafter"/>
</dbReference>
<organism evidence="2 3">
    <name type="scientific">Zongyangia hominis</name>
    <dbReference type="NCBI Taxonomy" id="2763677"/>
    <lineage>
        <taxon>Bacteria</taxon>
        <taxon>Bacillati</taxon>
        <taxon>Bacillota</taxon>
        <taxon>Clostridia</taxon>
        <taxon>Eubacteriales</taxon>
        <taxon>Oscillospiraceae</taxon>
        <taxon>Zongyangia</taxon>
    </lineage>
</organism>
<gene>
    <name evidence="2" type="ORF">H8709_10430</name>
</gene>
<feature type="transmembrane region" description="Helical" evidence="1">
    <location>
        <begin position="160"/>
        <end position="185"/>
    </location>
</feature>
<reference evidence="2" key="1">
    <citation type="submission" date="2020-08" db="EMBL/GenBank/DDBJ databases">
        <title>Genome public.</title>
        <authorList>
            <person name="Liu C."/>
            <person name="Sun Q."/>
        </authorList>
    </citation>
    <scope>NUCLEOTIDE SEQUENCE</scope>
    <source>
        <strain evidence="2">NSJ-54</strain>
    </source>
</reference>
<evidence type="ECO:0000256" key="1">
    <source>
        <dbReference type="SAM" id="Phobius"/>
    </source>
</evidence>
<dbReference type="Pfam" id="PF03729">
    <property type="entry name" value="DUF308"/>
    <property type="match status" value="2"/>
</dbReference>
<dbReference type="PANTHER" id="PTHR34989">
    <property type="entry name" value="PROTEIN HDED"/>
    <property type="match status" value="1"/>
</dbReference>